<dbReference type="EMBL" id="SNZG01000004">
    <property type="protein sequence ID" value="TDR42217.1"/>
    <property type="molecule type" value="Genomic_DNA"/>
</dbReference>
<evidence type="ECO:0000313" key="4">
    <source>
        <dbReference type="Proteomes" id="UP000294641"/>
    </source>
</evidence>
<dbReference type="GO" id="GO:0006355">
    <property type="term" value="P:regulation of DNA-templated transcription"/>
    <property type="evidence" value="ECO:0007669"/>
    <property type="project" value="InterPro"/>
</dbReference>
<proteinExistence type="predicted"/>
<dbReference type="RefSeq" id="WP_269471720.1">
    <property type="nucleotide sequence ID" value="NZ_BJUE01000002.1"/>
</dbReference>
<comment type="caution">
    <text evidence="1">The sequence shown here is derived from an EMBL/GenBank/DDBJ whole genome shotgun (WGS) entry which is preliminary data.</text>
</comment>
<dbReference type="Gene3D" id="1.10.1220.10">
    <property type="entry name" value="Met repressor-like"/>
    <property type="match status" value="1"/>
</dbReference>
<keyword evidence="4" id="KW-1185">Reference proteome</keyword>
<protein>
    <submittedName>
        <fullName evidence="2">CopG family transcriptional regulator/antitoxin EndoAI</fullName>
    </submittedName>
    <submittedName>
        <fullName evidence="1">EndoA inhibitor</fullName>
    </submittedName>
</protein>
<evidence type="ECO:0000313" key="1">
    <source>
        <dbReference type="EMBL" id="STX10864.1"/>
    </source>
</evidence>
<dbReference type="Proteomes" id="UP000254330">
    <property type="component" value="Unassembled WGS sequence"/>
</dbReference>
<accession>A0A8B4QE25</accession>
<evidence type="ECO:0000313" key="3">
    <source>
        <dbReference type="Proteomes" id="UP000254330"/>
    </source>
</evidence>
<dbReference type="EMBL" id="UGNP01000001">
    <property type="protein sequence ID" value="STX10864.1"/>
    <property type="molecule type" value="Genomic_DNA"/>
</dbReference>
<evidence type="ECO:0000313" key="2">
    <source>
        <dbReference type="EMBL" id="TDR42217.1"/>
    </source>
</evidence>
<reference evidence="1 3" key="1">
    <citation type="submission" date="2018-06" db="EMBL/GenBank/DDBJ databases">
        <authorList>
            <consortium name="Pathogen Informatics"/>
            <person name="Doyle S."/>
        </authorList>
    </citation>
    <scope>NUCLEOTIDE SEQUENCE [LARGE SCALE GENOMIC DNA]</scope>
    <source>
        <strain evidence="1 3">NCTC10597</strain>
    </source>
</reference>
<dbReference type="Proteomes" id="UP000294641">
    <property type="component" value="Unassembled WGS sequence"/>
</dbReference>
<dbReference type="InterPro" id="IPR013321">
    <property type="entry name" value="Arc_rbn_hlx_hlx"/>
</dbReference>
<sequence length="93" mass="10666">MVQNNVKEAILQVSSSFISENIEEAYKEFGSQTEETLYIPTKKVVEIKQKNDMRDAMVKGYEEMSQINLSICSECLHLEYEAEHMVERLVCGG</sequence>
<organism evidence="1 3">
    <name type="scientific">Kurthia zopfii</name>
    <dbReference type="NCBI Taxonomy" id="1650"/>
    <lineage>
        <taxon>Bacteria</taxon>
        <taxon>Bacillati</taxon>
        <taxon>Bacillota</taxon>
        <taxon>Bacilli</taxon>
        <taxon>Bacillales</taxon>
        <taxon>Caryophanaceae</taxon>
        <taxon>Kurthia</taxon>
    </lineage>
</organism>
<name>A0A8B4QE25_9BACL</name>
<dbReference type="AlphaFoldDB" id="A0A8B4QE25"/>
<reference evidence="2 4" key="2">
    <citation type="submission" date="2019-03" db="EMBL/GenBank/DDBJ databases">
        <title>Genomic Encyclopedia of Type Strains, Phase IV (KMG-IV): sequencing the most valuable type-strain genomes for metagenomic binning, comparative biology and taxonomic classification.</title>
        <authorList>
            <person name="Goeker M."/>
        </authorList>
    </citation>
    <scope>NUCLEOTIDE SEQUENCE [LARGE SCALE GENOMIC DNA]</scope>
    <source>
        <strain evidence="2 4">DSM 20580</strain>
    </source>
</reference>
<gene>
    <name evidence="1" type="primary">ndoAI</name>
    <name evidence="2" type="ORF">DFR61_104107</name>
    <name evidence="1" type="ORF">NCTC10597_02656</name>
</gene>